<evidence type="ECO:0000256" key="1">
    <source>
        <dbReference type="SAM" id="Phobius"/>
    </source>
</evidence>
<dbReference type="AlphaFoldDB" id="A0A498H0C5"/>
<protein>
    <submittedName>
        <fullName evidence="2">Uncharacterized protein</fullName>
    </submittedName>
</protein>
<feature type="transmembrane region" description="Helical" evidence="1">
    <location>
        <begin position="55"/>
        <end position="75"/>
    </location>
</feature>
<feature type="transmembrane region" description="Helical" evidence="1">
    <location>
        <begin position="12"/>
        <end position="35"/>
    </location>
</feature>
<reference evidence="2 3" key="1">
    <citation type="journal article" date="2015" name="Int. J. Syst. Evol. Microbiol.">
        <title>Methanoculleus taiwanensis sp. nov., a methanogen isolated from deep marine sediment at the deformation front area near Taiwan.</title>
        <authorList>
            <person name="Weng C.Y."/>
            <person name="Chen S.C."/>
            <person name="Lai M.C."/>
            <person name="Wu S.Y."/>
            <person name="Lin S."/>
            <person name="Yang T.F."/>
            <person name="Chen P.C."/>
        </authorList>
    </citation>
    <scope>NUCLEOTIDE SEQUENCE [LARGE SCALE GENOMIC DNA]</scope>
    <source>
        <strain evidence="2 3">CYW4</strain>
    </source>
</reference>
<accession>A0A498H0C5</accession>
<dbReference type="OrthoDB" id="386304at2157"/>
<name>A0A498H0C5_9EURY</name>
<dbReference type="RefSeq" id="WP_128694155.1">
    <property type="nucleotide sequence ID" value="NZ_LHQS01000002.1"/>
</dbReference>
<evidence type="ECO:0000313" key="2">
    <source>
        <dbReference type="EMBL" id="RXE56371.1"/>
    </source>
</evidence>
<gene>
    <name evidence="2" type="ORF">ABH15_09770</name>
</gene>
<keyword evidence="3" id="KW-1185">Reference proteome</keyword>
<sequence>MKENTLLYVLQFLTGVIIIQMLIIAIHTQFAALALPGLFPGGMGSPLNSQSITTIQLLIFFVFDIAGGIGFVALVNGRGNDRLRSGA</sequence>
<keyword evidence="1" id="KW-0472">Membrane</keyword>
<dbReference type="EMBL" id="LHQS01000002">
    <property type="protein sequence ID" value="RXE56371.1"/>
    <property type="molecule type" value="Genomic_DNA"/>
</dbReference>
<dbReference type="Proteomes" id="UP000290932">
    <property type="component" value="Unassembled WGS sequence"/>
</dbReference>
<proteinExistence type="predicted"/>
<keyword evidence="1" id="KW-0812">Transmembrane</keyword>
<comment type="caution">
    <text evidence="2">The sequence shown here is derived from an EMBL/GenBank/DDBJ whole genome shotgun (WGS) entry which is preliminary data.</text>
</comment>
<keyword evidence="1" id="KW-1133">Transmembrane helix</keyword>
<organism evidence="2 3">
    <name type="scientific">Methanoculleus taiwanensis</name>
    <dbReference type="NCBI Taxonomy" id="1550565"/>
    <lineage>
        <taxon>Archaea</taxon>
        <taxon>Methanobacteriati</taxon>
        <taxon>Methanobacteriota</taxon>
        <taxon>Stenosarchaea group</taxon>
        <taxon>Methanomicrobia</taxon>
        <taxon>Methanomicrobiales</taxon>
        <taxon>Methanomicrobiaceae</taxon>
        <taxon>Methanoculleus</taxon>
    </lineage>
</organism>
<evidence type="ECO:0000313" key="3">
    <source>
        <dbReference type="Proteomes" id="UP000290932"/>
    </source>
</evidence>